<dbReference type="SUPFAM" id="SSF52540">
    <property type="entry name" value="P-loop containing nucleoside triphosphate hydrolases"/>
    <property type="match status" value="2"/>
</dbReference>
<sequence length="1344" mass="150915">MVNEQYYLQQYELQENDTRLVMEVMSVYLYPLETFTITDAVNRILEVRGTRVGDILQHLVAVGLAIKNVTGSYSLTPEMNFWLFPQTITRPAFEQLLPGTRRAIHAFYSMSARLQDLQQLLTAYFTGDRLLLSLPIRKIEQELEEYQPYLSYLLYFPAYASLLALFSQDSLQEMARFALKYNILKMPPVAILEAFRDQYAVSFPELALLQGHLDPPAADDAADDSYAQAVVQLYANDPGKALALFEKGIKQQRQHDKKNILPLSPVYAFYYTFTLALLPGDQVNPKISKITATYERKLFPAITPAVCLLHFHAGRKEKGDNLLLVLLEGGESPLLSYLSVLCLQLLHPNSRLLRTFGPQIGRLLSLGIERHYRLLTYEYLSLFKGDDYQGYESTFREIAAITRYPPAFSQMEQTPDWERLLNTLLGVDNHLSKKEKNVTASRLIYLVDFNHYKIQPVLQTSQGNNSWSAGRNVALKKLKEGKAEAMTPQDVRIGNTVQKDHYYNYDGESYSFAETVWQEIAGHPYLFAADDPTIPVEIIKAPPELSINNTGQGYTFSANIEDYVSETVFVKETSTRLKVISLTAQQRRLLQTLQQVRIVPHAGKDKLLQVLKGIGAHLTIHADMGDMTANINKRPADSRIVIQLLPLGEGLKAGLYVKPFTMDPPYCKPGTGAHNIIGVSNGERWQAIRDLPREQANLRELMNLLQGAILPDISDDTIIFEDPLDCLQLLEVIRQHPGLVRAEWPEGERYKIKQQAGFAQLSIGIREKNHWFMCEGELKVDETTVISLKDLLDTSLTVKKRFVALQNGEYLALTGDLRKRLNEMASFAGIDRQGISIPAFAAPVLEEWLEQAGEVSTDAAWKDFARKRATAMALTVPVPLTLQTTLRPYQEEGFHWMTHLAAWGAGACLADDMGLGKTIQAIALLLHRAMEGAALVICPASVVSNWSSEIRRFAPSLNVVLLANGRRSALIKKAGPLDVVITTYGLLQAEEKLLSTVKWPTVVLDEAHTIKNFQTKTSKAAMSLQAGFKLMLTGTPIQNHMGEIWNLFNFLNPGLLGTLDHFNKQFVFPSVRNPESTVKLHLKKLIAPFILRRTKTAVLDELPEKTEILKMVPLSPDEAAFYEAVRRKALENIKAQEGSAAQQHIRALAEISRLRMAACSPQLVDAETDIASSKLQVFREIVEELVSNNHRALVFSQFVKHLDLVREALQAQGIPYLYLDGSTPISQRDKLVKDFQSGKGQLFLISLKAGGLGLNLTAADYVIHLDPWWNPAIEEQASDRAYRIGQTRPVTIYRLVTQHTIEEKIIALHNSKRDLADQLLEGSDQSGRLSAKELLALIAAEHDV</sequence>
<dbReference type="CDD" id="cd18793">
    <property type="entry name" value="SF2_C_SNF"/>
    <property type="match status" value="1"/>
</dbReference>
<keyword evidence="5" id="KW-1185">Reference proteome</keyword>
<dbReference type="InterPro" id="IPR001650">
    <property type="entry name" value="Helicase_C-like"/>
</dbReference>
<dbReference type="RefSeq" id="WP_145674066.1">
    <property type="nucleotide sequence ID" value="NZ_VIWO01000011.1"/>
</dbReference>
<dbReference type="InterPro" id="IPR038718">
    <property type="entry name" value="SNF2-like_sf"/>
</dbReference>
<feature type="domain" description="Helicase C-terminal" evidence="3">
    <location>
        <begin position="1173"/>
        <end position="1335"/>
    </location>
</feature>
<gene>
    <name evidence="4" type="ORF">FHW36_111168</name>
</gene>
<dbReference type="GO" id="GO:0005524">
    <property type="term" value="F:ATP binding"/>
    <property type="evidence" value="ECO:0007669"/>
    <property type="project" value="InterPro"/>
</dbReference>
<proteinExistence type="predicted"/>
<dbReference type="PROSITE" id="PS51194">
    <property type="entry name" value="HELICASE_CTER"/>
    <property type="match status" value="1"/>
</dbReference>
<name>A0A561P7C5_9BACT</name>
<reference evidence="4 5" key="1">
    <citation type="submission" date="2019-06" db="EMBL/GenBank/DDBJ databases">
        <title>Sorghum-associated microbial communities from plants grown in Nebraska, USA.</title>
        <authorList>
            <person name="Schachtman D."/>
        </authorList>
    </citation>
    <scope>NUCLEOTIDE SEQUENCE [LARGE SCALE GENOMIC DNA]</scope>
    <source>
        <strain evidence="4 5">1209</strain>
    </source>
</reference>
<comment type="caution">
    <text evidence="4">The sequence shown here is derived from an EMBL/GenBank/DDBJ whole genome shotgun (WGS) entry which is preliminary data.</text>
</comment>
<dbReference type="InterPro" id="IPR049730">
    <property type="entry name" value="SNF2/RAD54-like_C"/>
</dbReference>
<dbReference type="CDD" id="cd18012">
    <property type="entry name" value="DEXQc_arch_SWI2_SNF2"/>
    <property type="match status" value="1"/>
</dbReference>
<dbReference type="Pfam" id="PF00176">
    <property type="entry name" value="SNF2-rel_dom"/>
    <property type="match status" value="1"/>
</dbReference>
<protein>
    <submittedName>
        <fullName evidence="4">SNF2 helicase associated protein</fullName>
    </submittedName>
</protein>
<dbReference type="Proteomes" id="UP000320811">
    <property type="component" value="Unassembled WGS sequence"/>
</dbReference>
<dbReference type="OrthoDB" id="9760715at2"/>
<dbReference type="GO" id="GO:0016787">
    <property type="term" value="F:hydrolase activity"/>
    <property type="evidence" value="ECO:0007669"/>
    <property type="project" value="UniProtKB-KW"/>
</dbReference>
<organism evidence="4 5">
    <name type="scientific">Chitinophaga polysaccharea</name>
    <dbReference type="NCBI Taxonomy" id="1293035"/>
    <lineage>
        <taxon>Bacteria</taxon>
        <taxon>Pseudomonadati</taxon>
        <taxon>Bacteroidota</taxon>
        <taxon>Chitinophagia</taxon>
        <taxon>Chitinophagales</taxon>
        <taxon>Chitinophagaceae</taxon>
        <taxon>Chitinophaga</taxon>
    </lineage>
</organism>
<dbReference type="Gene3D" id="3.40.50.10810">
    <property type="entry name" value="Tandem AAA-ATPase domain"/>
    <property type="match status" value="1"/>
</dbReference>
<evidence type="ECO:0000259" key="3">
    <source>
        <dbReference type="PROSITE" id="PS51194"/>
    </source>
</evidence>
<evidence type="ECO:0000313" key="4">
    <source>
        <dbReference type="EMBL" id="TWF33976.1"/>
    </source>
</evidence>
<keyword evidence="1" id="KW-0378">Hydrolase</keyword>
<dbReference type="PROSITE" id="PS51192">
    <property type="entry name" value="HELICASE_ATP_BIND_1"/>
    <property type="match status" value="1"/>
</dbReference>
<dbReference type="InterPro" id="IPR027417">
    <property type="entry name" value="P-loop_NTPase"/>
</dbReference>
<dbReference type="SMART" id="SM00487">
    <property type="entry name" value="DEXDc"/>
    <property type="match status" value="1"/>
</dbReference>
<evidence type="ECO:0000259" key="2">
    <source>
        <dbReference type="PROSITE" id="PS51192"/>
    </source>
</evidence>
<dbReference type="PANTHER" id="PTHR10799">
    <property type="entry name" value="SNF2/RAD54 HELICASE FAMILY"/>
    <property type="match status" value="1"/>
</dbReference>
<dbReference type="EMBL" id="VIWO01000011">
    <property type="protein sequence ID" value="TWF33976.1"/>
    <property type="molecule type" value="Genomic_DNA"/>
</dbReference>
<dbReference type="Gene3D" id="3.40.50.300">
    <property type="entry name" value="P-loop containing nucleotide triphosphate hydrolases"/>
    <property type="match status" value="1"/>
</dbReference>
<dbReference type="SMART" id="SM00490">
    <property type="entry name" value="HELICc"/>
    <property type="match status" value="1"/>
</dbReference>
<accession>A0A561P7C5</accession>
<dbReference type="InterPro" id="IPR014001">
    <property type="entry name" value="Helicase_ATP-bd"/>
</dbReference>
<feature type="domain" description="Helicase ATP-binding" evidence="2">
    <location>
        <begin position="898"/>
        <end position="1054"/>
    </location>
</feature>
<evidence type="ECO:0000313" key="5">
    <source>
        <dbReference type="Proteomes" id="UP000320811"/>
    </source>
</evidence>
<dbReference type="Pfam" id="PF00271">
    <property type="entry name" value="Helicase_C"/>
    <property type="match status" value="1"/>
</dbReference>
<dbReference type="InterPro" id="IPR000330">
    <property type="entry name" value="SNF2_N"/>
</dbReference>
<evidence type="ECO:0000256" key="1">
    <source>
        <dbReference type="ARBA" id="ARBA00022801"/>
    </source>
</evidence>